<organism evidence="6 7">
    <name type="scientific">Hymenobacter guriensis</name>
    <dbReference type="NCBI Taxonomy" id="2793065"/>
    <lineage>
        <taxon>Bacteria</taxon>
        <taxon>Pseudomonadati</taxon>
        <taxon>Bacteroidota</taxon>
        <taxon>Cytophagia</taxon>
        <taxon>Cytophagales</taxon>
        <taxon>Hymenobacteraceae</taxon>
        <taxon>Hymenobacter</taxon>
    </lineage>
</organism>
<feature type="domain" description="CzcB-like alpha-helical hairpin" evidence="2">
    <location>
        <begin position="135"/>
        <end position="186"/>
    </location>
</feature>
<sequence>MYTPSTSLRLFTFGLLAVGSLQLTSCGGEKDPKAELEKLKKEQAANAAKIAELEAKAGPTAGATLAATPVSVISVQPESFTSYVEVQGRADFDENANVSPRVPGVLTSIRVQRGDRVSKGQVIATQDAAVLESGIAELRTRLELAKTVFEKQDRLWKQQIGTEIQYLQAKNNYDALRRSLATQQQQRAMYNVVAPFGGTVDEVPAKVGEMGNPGVPVVRLLSGGGGKLVADVSENYANKIKAGDKALVTISDLGATDIPSTVRTVSRIINPASRTFSIELRVSGPVAQQLRPNMVATVRIQNYNKNSATVLPVDLVQRDEENSYVFVVADKGGKKVAAKRVVQTGATYNGRTEITGGLNANDQVISAGYQNLNEGQPVAPAGSAG</sequence>
<proteinExistence type="inferred from homology"/>
<evidence type="ECO:0000259" key="4">
    <source>
        <dbReference type="Pfam" id="PF25973"/>
    </source>
</evidence>
<evidence type="ECO:0000313" key="7">
    <source>
        <dbReference type="Proteomes" id="UP000601099"/>
    </source>
</evidence>
<evidence type="ECO:0000313" key="6">
    <source>
        <dbReference type="EMBL" id="MBG8553231.1"/>
    </source>
</evidence>
<feature type="domain" description="YknX-like C-terminal permuted SH3-like" evidence="5">
    <location>
        <begin position="309"/>
        <end position="379"/>
    </location>
</feature>
<dbReference type="Pfam" id="PF25893">
    <property type="entry name" value="HH_CzcB"/>
    <property type="match status" value="1"/>
</dbReference>
<comment type="caution">
    <text evidence="6">The sequence shown here is derived from an EMBL/GenBank/DDBJ whole genome shotgun (WGS) entry which is preliminary data.</text>
</comment>
<dbReference type="InterPro" id="IPR058792">
    <property type="entry name" value="Beta-barrel_RND_2"/>
</dbReference>
<dbReference type="Gene3D" id="2.40.420.20">
    <property type="match status" value="1"/>
</dbReference>
<dbReference type="InterPro" id="IPR058637">
    <property type="entry name" value="YknX-like_C"/>
</dbReference>
<dbReference type="InterPro" id="IPR058647">
    <property type="entry name" value="BSH_CzcB-like"/>
</dbReference>
<dbReference type="Pfam" id="PF25954">
    <property type="entry name" value="Beta-barrel_RND_2"/>
    <property type="match status" value="1"/>
</dbReference>
<name>A0ABS0KZG1_9BACT</name>
<comment type="similarity">
    <text evidence="1">Belongs to the membrane fusion protein (MFP) (TC 8.A.1) family.</text>
</comment>
<evidence type="ECO:0000259" key="3">
    <source>
        <dbReference type="Pfam" id="PF25954"/>
    </source>
</evidence>
<dbReference type="Gene3D" id="2.40.50.100">
    <property type="match status" value="1"/>
</dbReference>
<dbReference type="SUPFAM" id="SSF111369">
    <property type="entry name" value="HlyD-like secretion proteins"/>
    <property type="match status" value="1"/>
</dbReference>
<dbReference type="Proteomes" id="UP000601099">
    <property type="component" value="Unassembled WGS sequence"/>
</dbReference>
<dbReference type="PANTHER" id="PTHR30469">
    <property type="entry name" value="MULTIDRUG RESISTANCE PROTEIN MDTA"/>
    <property type="match status" value="1"/>
</dbReference>
<dbReference type="NCBIfam" id="TIGR01730">
    <property type="entry name" value="RND_mfp"/>
    <property type="match status" value="1"/>
</dbReference>
<dbReference type="RefSeq" id="WP_196954259.1">
    <property type="nucleotide sequence ID" value="NZ_JADWYK010000003.1"/>
</dbReference>
<dbReference type="EMBL" id="JADWYK010000003">
    <property type="protein sequence ID" value="MBG8553231.1"/>
    <property type="molecule type" value="Genomic_DNA"/>
</dbReference>
<dbReference type="InterPro" id="IPR006143">
    <property type="entry name" value="RND_pump_MFP"/>
</dbReference>
<dbReference type="Gene3D" id="2.40.30.170">
    <property type="match status" value="1"/>
</dbReference>
<dbReference type="Pfam" id="PF25989">
    <property type="entry name" value="YknX_C"/>
    <property type="match status" value="1"/>
</dbReference>
<accession>A0ABS0KZG1</accession>
<evidence type="ECO:0000256" key="1">
    <source>
        <dbReference type="ARBA" id="ARBA00009477"/>
    </source>
</evidence>
<reference evidence="6 7" key="1">
    <citation type="submission" date="2020-11" db="EMBL/GenBank/DDBJ databases">
        <title>Hymenobacter sp.</title>
        <authorList>
            <person name="Kim M.K."/>
        </authorList>
    </citation>
    <scope>NUCLEOTIDE SEQUENCE [LARGE SCALE GENOMIC DNA]</scope>
    <source>
        <strain evidence="6 7">BT594</strain>
    </source>
</reference>
<keyword evidence="7" id="KW-1185">Reference proteome</keyword>
<dbReference type="Pfam" id="PF25973">
    <property type="entry name" value="BSH_CzcB"/>
    <property type="match status" value="1"/>
</dbReference>
<protein>
    <submittedName>
        <fullName evidence="6">Efflux RND transporter periplasmic adaptor subunit</fullName>
    </submittedName>
</protein>
<evidence type="ECO:0000259" key="5">
    <source>
        <dbReference type="Pfam" id="PF25989"/>
    </source>
</evidence>
<dbReference type="PANTHER" id="PTHR30469:SF38">
    <property type="entry name" value="HLYD FAMILY SECRETION PROTEIN"/>
    <property type="match status" value="1"/>
</dbReference>
<feature type="domain" description="CusB-like beta-barrel" evidence="3">
    <location>
        <begin position="228"/>
        <end position="302"/>
    </location>
</feature>
<dbReference type="InterPro" id="IPR058648">
    <property type="entry name" value="HH_CzcB-like"/>
</dbReference>
<evidence type="ECO:0000259" key="2">
    <source>
        <dbReference type="Pfam" id="PF25893"/>
    </source>
</evidence>
<gene>
    <name evidence="6" type="ORF">I5L79_06715</name>
</gene>
<feature type="domain" description="CzcB-like barrel-sandwich hybrid" evidence="4">
    <location>
        <begin position="96"/>
        <end position="210"/>
    </location>
</feature>